<reference evidence="2" key="1">
    <citation type="submission" date="2021-02" db="EMBL/GenBank/DDBJ databases">
        <authorList>
            <person name="Nowell W R."/>
        </authorList>
    </citation>
    <scope>NUCLEOTIDE SEQUENCE</scope>
</reference>
<dbReference type="OrthoDB" id="10025834at2759"/>
<evidence type="ECO:0000313" key="2">
    <source>
        <dbReference type="EMBL" id="CAF0863473.1"/>
    </source>
</evidence>
<dbReference type="Proteomes" id="UP000663828">
    <property type="component" value="Unassembled WGS sequence"/>
</dbReference>
<organism evidence="2 5">
    <name type="scientific">Adineta ricciae</name>
    <name type="common">Rotifer</name>
    <dbReference type="NCBI Taxonomy" id="249248"/>
    <lineage>
        <taxon>Eukaryota</taxon>
        <taxon>Metazoa</taxon>
        <taxon>Spiralia</taxon>
        <taxon>Gnathifera</taxon>
        <taxon>Rotifera</taxon>
        <taxon>Eurotatoria</taxon>
        <taxon>Bdelloidea</taxon>
        <taxon>Adinetida</taxon>
        <taxon>Adinetidae</taxon>
        <taxon>Adineta</taxon>
    </lineage>
</organism>
<evidence type="ECO:0000313" key="5">
    <source>
        <dbReference type="Proteomes" id="UP000663852"/>
    </source>
</evidence>
<name>A0A813X925_ADIRI</name>
<dbReference type="EMBL" id="CAJNOR010001099">
    <property type="protein sequence ID" value="CAF1074518.1"/>
    <property type="molecule type" value="Genomic_DNA"/>
</dbReference>
<accession>A0A813X925</accession>
<dbReference type="Proteomes" id="UP000663852">
    <property type="component" value="Unassembled WGS sequence"/>
</dbReference>
<sequence>MYQRGQHGDYGNYPYIPPPDPMTSLNPMTSVGSMSNSRTNFQYQSPVLQQMQQQLSVPQPLPQPRITSSYYATTSLIPTYTSECFQRFYQPTTTLNDLADPGWVFDDVAPPINYQNNITAVTEGYAPANPVRRSTVSETRLATASSMREQLLTDILRDMGDINEEISSMEGQLNKSRQRPFGFTPMIDRDPPDPDAELEPTQYLSEPIVFPKPMENGSTWS</sequence>
<protein>
    <submittedName>
        <fullName evidence="2">Uncharacterized protein</fullName>
    </submittedName>
</protein>
<comment type="caution">
    <text evidence="2">The sequence shown here is derived from an EMBL/GenBank/DDBJ whole genome shotgun (WGS) entry which is preliminary data.</text>
</comment>
<proteinExistence type="predicted"/>
<feature type="region of interest" description="Disordered" evidence="1">
    <location>
        <begin position="1"/>
        <end position="24"/>
    </location>
</feature>
<keyword evidence="4" id="KW-1185">Reference proteome</keyword>
<evidence type="ECO:0000313" key="3">
    <source>
        <dbReference type="EMBL" id="CAF1074518.1"/>
    </source>
</evidence>
<dbReference type="AlphaFoldDB" id="A0A813X925"/>
<evidence type="ECO:0000313" key="4">
    <source>
        <dbReference type="Proteomes" id="UP000663828"/>
    </source>
</evidence>
<gene>
    <name evidence="2" type="ORF">EDS130_LOCUS7932</name>
    <name evidence="3" type="ORF">XAT740_LOCUS16993</name>
</gene>
<evidence type="ECO:0000256" key="1">
    <source>
        <dbReference type="SAM" id="MobiDB-lite"/>
    </source>
</evidence>
<feature type="region of interest" description="Disordered" evidence="1">
    <location>
        <begin position="177"/>
        <end position="221"/>
    </location>
</feature>
<dbReference type="EMBL" id="CAJNOJ010000024">
    <property type="protein sequence ID" value="CAF0863473.1"/>
    <property type="molecule type" value="Genomic_DNA"/>
</dbReference>